<proteinExistence type="predicted"/>
<dbReference type="InterPro" id="IPR002823">
    <property type="entry name" value="DUF112_TM"/>
</dbReference>
<organism evidence="3 4">
    <name type="scientific">Methanocorpusculum labreanum (strain ATCC 43576 / DSM 4855 / Z)</name>
    <dbReference type="NCBI Taxonomy" id="410358"/>
    <lineage>
        <taxon>Archaea</taxon>
        <taxon>Methanobacteriati</taxon>
        <taxon>Methanobacteriota</taxon>
        <taxon>Stenosarchaea group</taxon>
        <taxon>Methanomicrobia</taxon>
        <taxon>Methanomicrobiales</taxon>
        <taxon>Methanocorpusculaceae</taxon>
        <taxon>Methanocorpusculum</taxon>
    </lineage>
</organism>
<feature type="transmembrane region" description="Helical" evidence="1">
    <location>
        <begin position="269"/>
        <end position="290"/>
    </location>
</feature>
<evidence type="ECO:0000313" key="4">
    <source>
        <dbReference type="Proteomes" id="UP000000365"/>
    </source>
</evidence>
<reference evidence="3 4" key="1">
    <citation type="journal article" date="2009" name="Stand. Genomic Sci.">
        <title>Complete genome sequence of Methanocorpusculum labreanum type strain Z.</title>
        <authorList>
            <person name="Anderson I.J."/>
            <person name="Sieprawska-Lupa M."/>
            <person name="Goltsman E."/>
            <person name="Lapidus A."/>
            <person name="Copeland A."/>
            <person name="Glavina Del Rio T."/>
            <person name="Tice H."/>
            <person name="Dalin E."/>
            <person name="Barry K."/>
            <person name="Pitluck S."/>
            <person name="Hauser L."/>
            <person name="Land M."/>
            <person name="Lucas S."/>
            <person name="Richardson P."/>
            <person name="Whitman W.B."/>
            <person name="Kyrpides N.C."/>
        </authorList>
    </citation>
    <scope>NUCLEOTIDE SEQUENCE [LARGE SCALE GENOMIC DNA]</scope>
    <source>
        <strain evidence="4">ATCC 43576 / DSM 4855 / Z</strain>
    </source>
</reference>
<feature type="transmembrane region" description="Helical" evidence="1">
    <location>
        <begin position="177"/>
        <end position="200"/>
    </location>
</feature>
<feature type="transmembrane region" description="Helical" evidence="1">
    <location>
        <begin position="385"/>
        <end position="406"/>
    </location>
</feature>
<keyword evidence="4" id="KW-1185">Reference proteome</keyword>
<protein>
    <recommendedName>
        <fullName evidence="2">DUF112 domain-containing protein</fullName>
    </recommendedName>
</protein>
<keyword evidence="1" id="KW-1133">Transmembrane helix</keyword>
<feature type="transmembrane region" description="Helical" evidence="1">
    <location>
        <begin position="153"/>
        <end position="171"/>
    </location>
</feature>
<dbReference type="Proteomes" id="UP000000365">
    <property type="component" value="Chromosome"/>
</dbReference>
<dbReference type="GeneID" id="4795361"/>
<name>A2SPJ6_METLZ</name>
<keyword evidence="1" id="KW-0472">Membrane</keyword>
<accession>A2SPJ6</accession>
<dbReference type="EMBL" id="CP000559">
    <property type="protein sequence ID" value="ABN06252.1"/>
    <property type="molecule type" value="Genomic_DNA"/>
</dbReference>
<evidence type="ECO:0000259" key="2">
    <source>
        <dbReference type="Pfam" id="PF01970"/>
    </source>
</evidence>
<feature type="domain" description="DUF112" evidence="2">
    <location>
        <begin position="9"/>
        <end position="391"/>
    </location>
</feature>
<dbReference type="KEGG" id="mla:Mlab_0074"/>
<feature type="transmembrane region" description="Helical" evidence="1">
    <location>
        <begin position="129"/>
        <end position="148"/>
    </location>
</feature>
<evidence type="ECO:0000313" key="3">
    <source>
        <dbReference type="EMBL" id="ABN06252.1"/>
    </source>
</evidence>
<dbReference type="STRING" id="410358.Mlab_0074"/>
<feature type="transmembrane region" description="Helical" evidence="1">
    <location>
        <begin position="351"/>
        <end position="379"/>
    </location>
</feature>
<dbReference type="PANTHER" id="PTHR42204">
    <property type="entry name" value="INTEGRAL MEMBRANE PROTEIN"/>
    <property type="match status" value="1"/>
</dbReference>
<evidence type="ECO:0000256" key="1">
    <source>
        <dbReference type="SAM" id="Phobius"/>
    </source>
</evidence>
<dbReference type="eggNOG" id="arCOG04469">
    <property type="taxonomic scope" value="Archaea"/>
</dbReference>
<feature type="transmembrane region" description="Helical" evidence="1">
    <location>
        <begin position="310"/>
        <end position="330"/>
    </location>
</feature>
<feature type="transmembrane region" description="Helical" evidence="1">
    <location>
        <begin position="100"/>
        <end position="123"/>
    </location>
</feature>
<dbReference type="PANTHER" id="PTHR42204:SF1">
    <property type="entry name" value="INTEGRAL MEMBRANE PROTEIN"/>
    <property type="match status" value="1"/>
</dbReference>
<sequence length="408" mass="42905">MFGVAAGFLAGVIFGTISGFVPGIHSNTVAGILAALSIPLVMVFGVEGVCVMIVSMMIVHTFVDILPSTFLGVPDPDTVLSVLPAHNLCLLGNGPEAVRVSALGSLWGFVFCLPLFALFMIVLPSVQGYVDWGIGLVILLAAGLLIVFSKAPVWSCAVFLVSGLLGIYAMRFSYFSFGVFGIGEILLPLLTGLFGIPILLTSMKSLVKPAEQTFTGLMVSQGAILKNGIKGAIAGAIVGWLPGFSSGTANALLAVRKSSDFEKIDPREYLISTSAANTANAVLGLAALYAVGRMRSGAMITLASFDLPSIYLLVLVAGVAALAGYSVTVYSSRLSRIFMRLNQRILSKIVLLFLISITVIICGPFGILILILATLVGMIPGMINIPRIFCMGAIMLPVMLFTLGILNF</sequence>
<dbReference type="Pfam" id="PF01970">
    <property type="entry name" value="TctA"/>
    <property type="match status" value="1"/>
</dbReference>
<keyword evidence="1" id="KW-0812">Transmembrane</keyword>
<dbReference type="OrthoDB" id="53365at2157"/>
<dbReference type="HOGENOM" id="CLU_043916_0_0_2"/>
<dbReference type="RefSeq" id="WP_011832453.1">
    <property type="nucleotide sequence ID" value="NC_008942.1"/>
</dbReference>
<feature type="transmembrane region" description="Helical" evidence="1">
    <location>
        <begin position="29"/>
        <end position="54"/>
    </location>
</feature>
<dbReference type="AlphaFoldDB" id="A2SPJ6"/>
<gene>
    <name evidence="3" type="ordered locus">Mlab_0074</name>
</gene>